<keyword evidence="3" id="KW-0328">Glycosyltransferase</keyword>
<reference evidence="12" key="1">
    <citation type="submission" date="2016-04" db="EMBL/GenBank/DDBJ databases">
        <authorList>
            <person name="Guldener U."/>
            <person name="Guldener U."/>
        </authorList>
    </citation>
    <scope>NUCLEOTIDE SEQUENCE [LARGE SCALE GENOMIC DNA]</scope>
    <source>
        <strain evidence="12">UB2112</strain>
    </source>
</reference>
<keyword evidence="13" id="KW-1185">Reference proteome</keyword>
<dbReference type="GO" id="GO:0004100">
    <property type="term" value="F:chitin synthase activity"/>
    <property type="evidence" value="ECO:0007669"/>
    <property type="project" value="UniProtKB-EC"/>
</dbReference>
<dbReference type="EC" id="2.4.1.16" evidence="2"/>
<dbReference type="InterPro" id="IPR004835">
    <property type="entry name" value="Chitin_synth"/>
</dbReference>
<keyword evidence="6 9" id="KW-0472">Membrane</keyword>
<comment type="subcellular location">
    <subcellularLocation>
        <location evidence="1">Cytoplasmic vesicle membrane</location>
        <topology evidence="1">Multi-pass membrane protein</topology>
    </subcellularLocation>
</comment>
<dbReference type="GO" id="GO:0030428">
    <property type="term" value="C:cell septum"/>
    <property type="evidence" value="ECO:0007669"/>
    <property type="project" value="TreeGrafter"/>
</dbReference>
<name>A0A1K0HFX9_9BASI</name>
<reference evidence="10" key="2">
    <citation type="submission" date="2016-04" db="EMBL/GenBank/DDBJ databases">
        <authorList>
            <person name="Evans L.H."/>
            <person name="Alamgir A."/>
            <person name="Owens N."/>
            <person name="Weber N.D."/>
            <person name="Virtaneva K."/>
            <person name="Barbian K."/>
            <person name="Babar A."/>
            <person name="Rosenke K."/>
        </authorList>
    </citation>
    <scope>NUCLEOTIDE SEQUENCE</scope>
    <source>
        <strain evidence="10">UB2112</strain>
    </source>
</reference>
<dbReference type="AlphaFoldDB" id="A0A1K0HFX9"/>
<feature type="region of interest" description="Disordered" evidence="8">
    <location>
        <begin position="865"/>
        <end position="906"/>
    </location>
</feature>
<feature type="compositionally biased region" description="Basic and acidic residues" evidence="8">
    <location>
        <begin position="1"/>
        <end position="14"/>
    </location>
</feature>
<keyword evidence="7" id="KW-0968">Cytoplasmic vesicle</keyword>
<keyword evidence="5 9" id="KW-1133">Transmembrane helix</keyword>
<evidence type="ECO:0000256" key="5">
    <source>
        <dbReference type="ARBA" id="ARBA00022989"/>
    </source>
</evidence>
<evidence type="ECO:0000256" key="4">
    <source>
        <dbReference type="ARBA" id="ARBA00022692"/>
    </source>
</evidence>
<dbReference type="EMBL" id="LT558137">
    <property type="protein sequence ID" value="SAM86241.1"/>
    <property type="molecule type" value="Genomic_DNA"/>
</dbReference>
<evidence type="ECO:0000313" key="12">
    <source>
        <dbReference type="Proteomes" id="UP000179920"/>
    </source>
</evidence>
<feature type="compositionally biased region" description="Low complexity" evidence="8">
    <location>
        <begin position="22"/>
        <end position="42"/>
    </location>
</feature>
<evidence type="ECO:0000256" key="3">
    <source>
        <dbReference type="ARBA" id="ARBA00022676"/>
    </source>
</evidence>
<keyword evidence="3" id="KW-0808">Transferase</keyword>
<evidence type="ECO:0000256" key="8">
    <source>
        <dbReference type="SAM" id="MobiDB-lite"/>
    </source>
</evidence>
<evidence type="ECO:0000256" key="7">
    <source>
        <dbReference type="ARBA" id="ARBA00023329"/>
    </source>
</evidence>
<feature type="compositionally biased region" description="Basic and acidic residues" evidence="8">
    <location>
        <begin position="875"/>
        <end position="892"/>
    </location>
</feature>
<evidence type="ECO:0000256" key="6">
    <source>
        <dbReference type="ARBA" id="ARBA00023136"/>
    </source>
</evidence>
<proteinExistence type="predicted"/>
<evidence type="ECO:0000256" key="2">
    <source>
        <dbReference type="ARBA" id="ARBA00012543"/>
    </source>
</evidence>
<evidence type="ECO:0000313" key="13">
    <source>
        <dbReference type="Proteomes" id="UP000658997"/>
    </source>
</evidence>
<sequence>MESDGHDASNRDEPQQQDAVESTSSSTLPSSSQSAVASTSRAPFQSSPVPARFRRHLDPSNAPPPPPPRRRSSLRHDSFADSASSDGEQDEDDNFDGRSLNRFHFSRGYSNTFTSGNPGTIPNTSTTPLTPLTPLVHGLHRPGGSFVFGERRKSGLSKEAILGAHLAQEPAATTTSEKETAVASTYTVKTEVATTEEAQPVPLTPTSVPEEQGEEAEDALSQRRPSSASTTSSIPASRPSDFVNSVHSDLLSDSIHVETLSEGAQTRPLLTQLRERRPETSAPAQTMEQDLFADSNEAPTKPFLSPGGSQRLNEADKDGDLEKGQLPVPGGKMEFDQSAFPDYAPLVQSRVTVGRWGLMLAIGALNMGLIILFLFLAPPSASLVVMIALKSRDILSVLWQSLLYIISLLTYPLGTKKQAVIHPPRKIVSLVPVYKESTQDVLDTVDSIIKDNPVRPRDFNMIAIMADGFDVEDDIIIQHTMLRVEDFPYFSWKIRESAFRLQFGFRMGLLIVIVRKVKNAGKKDSLIFAFDLFNSNNEATGHCNSEAREMVLDHIRKLYNQPDLQHFDFVFCTDADTKILAGSVNVLADRLMDEGEETVGACRIVEADFDKPGRSWRSCGLWYFWDHFQGFQYTYGQWIRRRSESSWGRVTCMPGAITMLRTGSILGQASAEYRKHVANGNLINRQVQYQGTDRRLCWTIISRSKTVRTVLETRAACFTIPSQTLSHYLSQRRRWGSNAYFNAFVTMGQQNQLLVTRLWMSLELCRSTLVFFRMYNFCHFVYNLVTKFNIVAVAPLLAITMLPQIWFLVFVCGSTKRYRPLVAHLLYGAVLNRLCSIVLTPTVYANVLLGFGDFRWGKSHTGANAAQQAQAGQKSGEEKVGEVDLEKAERGNQRPLASPKDQTEIC</sequence>
<evidence type="ECO:0000313" key="11">
    <source>
        <dbReference type="EMBL" id="SYW80116.1"/>
    </source>
</evidence>
<dbReference type="GO" id="GO:0030659">
    <property type="term" value="C:cytoplasmic vesicle membrane"/>
    <property type="evidence" value="ECO:0007669"/>
    <property type="project" value="UniProtKB-SubCell"/>
</dbReference>
<evidence type="ECO:0000256" key="1">
    <source>
        <dbReference type="ARBA" id="ARBA00004439"/>
    </source>
</evidence>
<dbReference type="GO" id="GO:0006031">
    <property type="term" value="P:chitin biosynthetic process"/>
    <property type="evidence" value="ECO:0007669"/>
    <property type="project" value="TreeGrafter"/>
</dbReference>
<dbReference type="PANTHER" id="PTHR22914">
    <property type="entry name" value="CHITIN SYNTHASE"/>
    <property type="match status" value="1"/>
</dbReference>
<feature type="region of interest" description="Disordered" evidence="8">
    <location>
        <begin position="262"/>
        <end position="325"/>
    </location>
</feature>
<keyword evidence="4 9" id="KW-0812">Transmembrane</keyword>
<gene>
    <name evidence="11" type="ORF">UBRO2_03384</name>
    <name evidence="10" type="ORF">UBRO_08674</name>
</gene>
<feature type="region of interest" description="Disordered" evidence="8">
    <location>
        <begin position="191"/>
        <end position="240"/>
    </location>
</feature>
<feature type="region of interest" description="Disordered" evidence="8">
    <location>
        <begin position="1"/>
        <end position="137"/>
    </location>
</feature>
<dbReference type="OrthoDB" id="370884at2759"/>
<dbReference type="PANTHER" id="PTHR22914:SF46">
    <property type="entry name" value="CHITIN SYNTHASE"/>
    <property type="match status" value="1"/>
</dbReference>
<reference evidence="11" key="3">
    <citation type="submission" date="2018-08" db="EMBL/GenBank/DDBJ databases">
        <authorList>
            <person name="Guldener U."/>
        </authorList>
    </citation>
    <scope>NUCLEOTIDE SEQUENCE</scope>
    <source>
        <strain evidence="11">UB2</strain>
    </source>
</reference>
<dbReference type="Proteomes" id="UP000658997">
    <property type="component" value="Unassembled WGS sequence"/>
</dbReference>
<evidence type="ECO:0000313" key="10">
    <source>
        <dbReference type="EMBL" id="SAM86241.1"/>
    </source>
</evidence>
<feature type="transmembrane region" description="Helical" evidence="9">
    <location>
        <begin position="788"/>
        <end position="811"/>
    </location>
</feature>
<accession>A0A1K0HFX9</accession>
<dbReference type="EMBL" id="ULHB01000063">
    <property type="protein sequence ID" value="SYW80116.1"/>
    <property type="molecule type" value="Genomic_DNA"/>
</dbReference>
<dbReference type="SUPFAM" id="SSF53448">
    <property type="entry name" value="Nucleotide-diphospho-sugar transferases"/>
    <property type="match status" value="1"/>
</dbReference>
<feature type="compositionally biased region" description="Polar residues" evidence="8">
    <location>
        <begin position="108"/>
        <end position="125"/>
    </location>
</feature>
<feature type="compositionally biased region" description="Low complexity" evidence="8">
    <location>
        <begin position="222"/>
        <end position="240"/>
    </location>
</feature>
<dbReference type="Proteomes" id="UP000179920">
    <property type="component" value="Chromosome XXI"/>
</dbReference>
<dbReference type="InterPro" id="IPR029044">
    <property type="entry name" value="Nucleotide-diphossugar_trans"/>
</dbReference>
<protein>
    <recommendedName>
        <fullName evidence="2">chitin synthase</fullName>
        <ecNumber evidence="2">2.4.1.16</ecNumber>
    </recommendedName>
</protein>
<evidence type="ECO:0000256" key="9">
    <source>
        <dbReference type="SAM" id="Phobius"/>
    </source>
</evidence>
<feature type="compositionally biased region" description="Basic and acidic residues" evidence="8">
    <location>
        <begin position="313"/>
        <end position="323"/>
    </location>
</feature>
<feature type="transmembrane region" description="Helical" evidence="9">
    <location>
        <begin position="397"/>
        <end position="414"/>
    </location>
</feature>
<organism evidence="10 12">
    <name type="scientific">Ustilago bromivora</name>
    <dbReference type="NCBI Taxonomy" id="307758"/>
    <lineage>
        <taxon>Eukaryota</taxon>
        <taxon>Fungi</taxon>
        <taxon>Dikarya</taxon>
        <taxon>Basidiomycota</taxon>
        <taxon>Ustilaginomycotina</taxon>
        <taxon>Ustilaginomycetes</taxon>
        <taxon>Ustilaginales</taxon>
        <taxon>Ustilaginaceae</taxon>
        <taxon>Ustilago</taxon>
    </lineage>
</organism>
<dbReference type="Pfam" id="PF03142">
    <property type="entry name" value="Chitin_synth_2"/>
    <property type="match status" value="1"/>
</dbReference>
<feature type="compositionally biased region" description="Low complexity" evidence="8">
    <location>
        <begin position="126"/>
        <end position="135"/>
    </location>
</feature>
<dbReference type="GO" id="GO:0071944">
    <property type="term" value="C:cell periphery"/>
    <property type="evidence" value="ECO:0007669"/>
    <property type="project" value="TreeGrafter"/>
</dbReference>